<keyword evidence="1" id="KW-0547">Nucleotide-binding</keyword>
<accession>A0A5K3FPG9</accession>
<dbReference type="PANTHER" id="PTHR45782">
    <property type="entry name" value="MITOCHONDRIAL RIBOSOME-ASSOCIATED GTPASE 1"/>
    <property type="match status" value="1"/>
</dbReference>
<dbReference type="GO" id="GO:0003924">
    <property type="term" value="F:GTPase activity"/>
    <property type="evidence" value="ECO:0007669"/>
    <property type="project" value="TreeGrafter"/>
</dbReference>
<dbReference type="AlphaFoldDB" id="A0A5K3FPG9"/>
<dbReference type="GO" id="GO:0032543">
    <property type="term" value="P:mitochondrial translation"/>
    <property type="evidence" value="ECO:0007669"/>
    <property type="project" value="TreeGrafter"/>
</dbReference>
<dbReference type="Gene3D" id="3.40.50.300">
    <property type="entry name" value="P-loop containing nucleotide triphosphate hydrolases"/>
    <property type="match status" value="1"/>
</dbReference>
<dbReference type="InterPro" id="IPR027417">
    <property type="entry name" value="P-loop_NTPase"/>
</dbReference>
<dbReference type="PANTHER" id="PTHR45782:SF4">
    <property type="entry name" value="MITOCHONDRIAL RIBOSOME-ASSOCIATED GTPASE 1"/>
    <property type="match status" value="1"/>
</dbReference>
<dbReference type="GO" id="GO:0005525">
    <property type="term" value="F:GTP binding"/>
    <property type="evidence" value="ECO:0007669"/>
    <property type="project" value="UniProtKB-KW"/>
</dbReference>
<protein>
    <submittedName>
        <fullName evidence="3">Mitochondrial GTPase 1</fullName>
    </submittedName>
</protein>
<organism evidence="3">
    <name type="scientific">Mesocestoides corti</name>
    <name type="common">Flatworm</name>
    <dbReference type="NCBI Taxonomy" id="53468"/>
    <lineage>
        <taxon>Eukaryota</taxon>
        <taxon>Metazoa</taxon>
        <taxon>Spiralia</taxon>
        <taxon>Lophotrochozoa</taxon>
        <taxon>Platyhelminthes</taxon>
        <taxon>Cestoda</taxon>
        <taxon>Eucestoda</taxon>
        <taxon>Cyclophyllidea</taxon>
        <taxon>Mesocestoididae</taxon>
        <taxon>Mesocestoides</taxon>
    </lineage>
</organism>
<evidence type="ECO:0000256" key="1">
    <source>
        <dbReference type="ARBA" id="ARBA00022741"/>
    </source>
</evidence>
<evidence type="ECO:0000256" key="2">
    <source>
        <dbReference type="ARBA" id="ARBA00023134"/>
    </source>
</evidence>
<evidence type="ECO:0000313" key="3">
    <source>
        <dbReference type="WBParaSite" id="MCU_010181-RA"/>
    </source>
</evidence>
<sequence length="162" mass="18788">MFRRLSVSSCVCLGRGSIPVICHRNLSFTQTLASDYVRHIPPNAINWYPGHMQKGLKEIQARLADVDVIIEIHDARLPLTGRCQFVRDVSQIRPHILILNKSDLAERIVDVTEHKRLFTEDQSLGPYFQPPAEIFFANLKHPERQKRLLRQLLSRCCLREHL</sequence>
<dbReference type="GO" id="GO:0005739">
    <property type="term" value="C:mitochondrion"/>
    <property type="evidence" value="ECO:0007669"/>
    <property type="project" value="TreeGrafter"/>
</dbReference>
<proteinExistence type="predicted"/>
<name>A0A5K3FPG9_MESCO</name>
<keyword evidence="2" id="KW-0342">GTP-binding</keyword>
<dbReference type="SUPFAM" id="SSF52540">
    <property type="entry name" value="P-loop containing nucleoside triphosphate hydrolases"/>
    <property type="match status" value="1"/>
</dbReference>
<dbReference type="WBParaSite" id="MCU_010181-RA">
    <property type="protein sequence ID" value="MCU_010181-RA"/>
    <property type="gene ID" value="MCU_010181"/>
</dbReference>
<reference evidence="3" key="1">
    <citation type="submission" date="2019-11" db="UniProtKB">
        <authorList>
            <consortium name="WormBaseParasite"/>
        </authorList>
    </citation>
    <scope>IDENTIFICATION</scope>
</reference>